<dbReference type="KEGG" id="edi:EDI_103860"/>
<feature type="coiled-coil region" evidence="1">
    <location>
        <begin position="450"/>
        <end position="478"/>
    </location>
</feature>
<dbReference type="PANTHER" id="PTHR23182:SF1">
    <property type="entry name" value="RHO GTPASE ACTIVATING PROTEIN AT 1A, ISOFORM E"/>
    <property type="match status" value="1"/>
</dbReference>
<feature type="region of interest" description="Disordered" evidence="2">
    <location>
        <begin position="1"/>
        <end position="141"/>
    </location>
</feature>
<sequence length="661" mass="77298">MSDIEKTPETHENQTIRISTPPLENEEKRTDEVVKKLCSKEMSSDKKRTRSSSNNEVEENGEKEETDQEGKDKEKKVSRERLLSFMFKRKTNEKTTISESPKKSHKEKKKEGEEEEGKLKRKELKKSKKQQLLKQSKSEIITKKSEEIYSQELIIEHQGDAIIDNNTSQKENEEKSKRKEGIKERPKSLKEKLSPRKENKEEKKELKIEKEKKVKDIKNKKEVIDKGIYKEEGYKNDIWKRKTICTMERREKEKRRSSEISIKKEKKNIEVTVEIGFLLQTYNKTLKVPSQMKVREVIEKTMISIKEGLHDDVIVYQSNGEVVNQEENIGTVAINNKAYIYVSKRGRKCAKKIIFKFETEKKKEEKKGKEQADPQVVYDLCRWIYMHGIEVEGIFRISGNNEYIKKLIEKVTKHSTGFLDEVNHGVNDVHNVVGILKNYLREATVGLFDLQIAEEILKNEENKREELLMETIDKLNKKDQYTLCIILNLAEAIIQYKDINQMGIGNIAIVLGPMLVHSNGAVSLIGTKTQLEFAILLINLAQSIRKRLNIDTFFSIDEVVSKFETPTEFIHSNEEIDRFVYDISCLDEETQKLAQDICGWMEITLDSNNNNVEEAIHWVQVYYEENEEHFMYIVNMLTPDFVISVMEKILENMFNETKKFN</sequence>
<name>B0ELX4_ENTDS</name>
<feature type="region of interest" description="Disordered" evidence="2">
    <location>
        <begin position="156"/>
        <end position="205"/>
    </location>
</feature>
<accession>B0ELX4</accession>
<dbReference type="GO" id="GO:0005096">
    <property type="term" value="F:GTPase activator activity"/>
    <property type="evidence" value="ECO:0007669"/>
    <property type="project" value="InterPro"/>
</dbReference>
<evidence type="ECO:0000313" key="4">
    <source>
        <dbReference type="EMBL" id="EDR24479.1"/>
    </source>
</evidence>
<dbReference type="OrthoDB" id="185175at2759"/>
<dbReference type="RefSeq" id="XP_001739157.1">
    <property type="nucleotide sequence ID" value="XM_001739105.1"/>
</dbReference>
<dbReference type="Pfam" id="PF00620">
    <property type="entry name" value="RhoGAP"/>
    <property type="match status" value="1"/>
</dbReference>
<dbReference type="Gene3D" id="1.10.555.10">
    <property type="entry name" value="Rho GTPase activation protein"/>
    <property type="match status" value="1"/>
</dbReference>
<evidence type="ECO:0000313" key="5">
    <source>
        <dbReference type="Proteomes" id="UP000008076"/>
    </source>
</evidence>
<proteinExistence type="predicted"/>
<feature type="compositionally biased region" description="Basic and acidic residues" evidence="2">
    <location>
        <begin position="68"/>
        <end position="82"/>
    </location>
</feature>
<dbReference type="CDD" id="cd00159">
    <property type="entry name" value="RhoGAP"/>
    <property type="match status" value="1"/>
</dbReference>
<organism evidence="5">
    <name type="scientific">Entamoeba dispar (strain ATCC PRA-260 / SAW760)</name>
    <dbReference type="NCBI Taxonomy" id="370354"/>
    <lineage>
        <taxon>Eukaryota</taxon>
        <taxon>Amoebozoa</taxon>
        <taxon>Evosea</taxon>
        <taxon>Archamoebae</taxon>
        <taxon>Mastigamoebida</taxon>
        <taxon>Entamoebidae</taxon>
        <taxon>Entamoeba</taxon>
    </lineage>
</organism>
<protein>
    <submittedName>
        <fullName evidence="4">Neurofilament medium polypeptide, putative</fullName>
    </submittedName>
</protein>
<keyword evidence="5" id="KW-1185">Reference proteome</keyword>
<dbReference type="PANTHER" id="PTHR23182">
    <property type="entry name" value="BREAKPOINT CLUSTER REGION PROTEIN BCR"/>
    <property type="match status" value="1"/>
</dbReference>
<evidence type="ECO:0000256" key="1">
    <source>
        <dbReference type="SAM" id="Coils"/>
    </source>
</evidence>
<gene>
    <name evidence="4" type="ORF">EDI_103860</name>
</gene>
<dbReference type="SMART" id="SM00324">
    <property type="entry name" value="RhoGAP"/>
    <property type="match status" value="1"/>
</dbReference>
<dbReference type="Proteomes" id="UP000008076">
    <property type="component" value="Unassembled WGS sequence"/>
</dbReference>
<dbReference type="VEuPathDB" id="AmoebaDB:EDI_103860"/>
<dbReference type="InterPro" id="IPR037769">
    <property type="entry name" value="Abr/Bcr"/>
</dbReference>
<dbReference type="OMA" id="ENEEHFM"/>
<dbReference type="PROSITE" id="PS50238">
    <property type="entry name" value="RHOGAP"/>
    <property type="match status" value="1"/>
</dbReference>
<feature type="compositionally biased region" description="Basic and acidic residues" evidence="2">
    <location>
        <begin position="25"/>
        <end position="46"/>
    </location>
</feature>
<dbReference type="GO" id="GO:0007165">
    <property type="term" value="P:signal transduction"/>
    <property type="evidence" value="ECO:0007669"/>
    <property type="project" value="InterPro"/>
</dbReference>
<evidence type="ECO:0000256" key="2">
    <source>
        <dbReference type="SAM" id="MobiDB-lite"/>
    </source>
</evidence>
<dbReference type="eggNOG" id="KOG4270">
    <property type="taxonomic scope" value="Eukaryota"/>
</dbReference>
<dbReference type="EMBL" id="DS549939">
    <property type="protein sequence ID" value="EDR24479.1"/>
    <property type="molecule type" value="Genomic_DNA"/>
</dbReference>
<dbReference type="InterPro" id="IPR000198">
    <property type="entry name" value="RhoGAP_dom"/>
</dbReference>
<feature type="compositionally biased region" description="Acidic residues" evidence="2">
    <location>
        <begin position="56"/>
        <end position="67"/>
    </location>
</feature>
<feature type="compositionally biased region" description="Basic and acidic residues" evidence="2">
    <location>
        <begin position="170"/>
        <end position="205"/>
    </location>
</feature>
<feature type="compositionally biased region" description="Basic residues" evidence="2">
    <location>
        <begin position="119"/>
        <end position="131"/>
    </location>
</feature>
<reference evidence="5" key="1">
    <citation type="submission" date="2007-12" db="EMBL/GenBank/DDBJ databases">
        <title>Annotation of Entamoeba dispar SAW760.</title>
        <authorList>
            <person name="Lorenzi H."/>
            <person name="Inman J."/>
            <person name="Schobel S."/>
            <person name="Amedeo P."/>
            <person name="Caler E."/>
        </authorList>
    </citation>
    <scope>NUCLEOTIDE SEQUENCE [LARGE SCALE GENOMIC DNA]</scope>
    <source>
        <strain evidence="5">ATCC PRA-260 / SAW760</strain>
    </source>
</reference>
<dbReference type="SUPFAM" id="SSF48350">
    <property type="entry name" value="GTPase activation domain, GAP"/>
    <property type="match status" value="1"/>
</dbReference>
<dbReference type="AlphaFoldDB" id="B0ELX4"/>
<dbReference type="InterPro" id="IPR008936">
    <property type="entry name" value="Rho_GTPase_activation_prot"/>
</dbReference>
<feature type="domain" description="Rho-GAP" evidence="3">
    <location>
        <begin position="355"/>
        <end position="545"/>
    </location>
</feature>
<feature type="compositionally biased region" description="Basic and acidic residues" evidence="2">
    <location>
        <begin position="1"/>
        <end position="14"/>
    </location>
</feature>
<keyword evidence="1" id="KW-0175">Coiled coil</keyword>
<evidence type="ECO:0000259" key="3">
    <source>
        <dbReference type="PROSITE" id="PS50238"/>
    </source>
</evidence>
<dbReference type="GeneID" id="5884282"/>